<dbReference type="AlphaFoldDB" id="A0A1N7N7K9"/>
<keyword evidence="5" id="KW-1185">Reference proteome</keyword>
<dbReference type="RefSeq" id="WP_076387821.1">
    <property type="nucleotide sequence ID" value="NZ_FTOI01000012.1"/>
</dbReference>
<accession>A0A1N7N7K9</accession>
<dbReference type="NCBIfam" id="TIGR04183">
    <property type="entry name" value="Por_Secre_tail"/>
    <property type="match status" value="1"/>
</dbReference>
<evidence type="ECO:0000256" key="2">
    <source>
        <dbReference type="SAM" id="SignalP"/>
    </source>
</evidence>
<reference evidence="5" key="1">
    <citation type="submission" date="2017-01" db="EMBL/GenBank/DDBJ databases">
        <authorList>
            <person name="Varghese N."/>
            <person name="Submissions S."/>
        </authorList>
    </citation>
    <scope>NUCLEOTIDE SEQUENCE [LARGE SCALE GENOMIC DNA]</scope>
    <source>
        <strain evidence="5">DSM 23145</strain>
    </source>
</reference>
<evidence type="ECO:0000313" key="5">
    <source>
        <dbReference type="Proteomes" id="UP000185839"/>
    </source>
</evidence>
<dbReference type="Proteomes" id="UP000185839">
    <property type="component" value="Unassembled WGS sequence"/>
</dbReference>
<protein>
    <submittedName>
        <fullName evidence="4">Por secretion system C-terminal sorting domain-containing protein</fullName>
    </submittedName>
</protein>
<dbReference type="OrthoDB" id="1465721at2"/>
<proteinExistence type="predicted"/>
<feature type="signal peptide" evidence="2">
    <location>
        <begin position="1"/>
        <end position="19"/>
    </location>
</feature>
<dbReference type="EMBL" id="FTOI01000012">
    <property type="protein sequence ID" value="SIS94357.1"/>
    <property type="molecule type" value="Genomic_DNA"/>
</dbReference>
<dbReference type="SUPFAM" id="SSF49785">
    <property type="entry name" value="Galactose-binding domain-like"/>
    <property type="match status" value="1"/>
</dbReference>
<feature type="domain" description="Secretion system C-terminal sorting" evidence="3">
    <location>
        <begin position="206"/>
        <end position="258"/>
    </location>
</feature>
<evidence type="ECO:0000313" key="4">
    <source>
        <dbReference type="EMBL" id="SIS94357.1"/>
    </source>
</evidence>
<dbReference type="STRING" id="713588.SAMN05421789_11259"/>
<evidence type="ECO:0000259" key="3">
    <source>
        <dbReference type="Pfam" id="PF18962"/>
    </source>
</evidence>
<keyword evidence="1 2" id="KW-0732">Signal</keyword>
<gene>
    <name evidence="4" type="ORF">SAMN05421789_11259</name>
</gene>
<dbReference type="Gene3D" id="2.60.120.260">
    <property type="entry name" value="Galactose-binding domain-like"/>
    <property type="match status" value="1"/>
</dbReference>
<feature type="chain" id="PRO_5013360620" evidence="2">
    <location>
        <begin position="20"/>
        <end position="260"/>
    </location>
</feature>
<name>A0A1N7N7K9_9FLAO</name>
<evidence type="ECO:0000256" key="1">
    <source>
        <dbReference type="ARBA" id="ARBA00022729"/>
    </source>
</evidence>
<organism evidence="4 5">
    <name type="scientific">Kaistella chaponensis</name>
    <dbReference type="NCBI Taxonomy" id="713588"/>
    <lineage>
        <taxon>Bacteria</taxon>
        <taxon>Pseudomonadati</taxon>
        <taxon>Bacteroidota</taxon>
        <taxon>Flavobacteriia</taxon>
        <taxon>Flavobacteriales</taxon>
        <taxon>Weeksellaceae</taxon>
        <taxon>Chryseobacterium group</taxon>
        <taxon>Kaistella</taxon>
    </lineage>
</organism>
<dbReference type="Pfam" id="PF18962">
    <property type="entry name" value="Por_Secre_tail"/>
    <property type="match status" value="1"/>
</dbReference>
<dbReference type="InterPro" id="IPR026444">
    <property type="entry name" value="Secre_tail"/>
</dbReference>
<dbReference type="InterPro" id="IPR008979">
    <property type="entry name" value="Galactose-bd-like_sf"/>
</dbReference>
<sequence>MKKFYSLFSAVILAATVNAQTTFFTENMGTATATTEIAANTFQNAAPVTFSGTADVRASSASSGYAGASAGANVMVNANNETFLISGVDTSEYENITLSLGQRKGASAANNELKIEVSEDGATWTLLSYTRPTGSGTANWAVISPTGTIPTTETLSIRFTGTNATEWRIDDVKLAGTLIVLGTGNTNATKANLVKNTVVSNTILFAAKSDVQVINANGQVVKTASVNENSSLEVSSLPAGIYIVTGNVAGKGVSQKIIKK</sequence>